<dbReference type="EMBL" id="FQZG01000079">
    <property type="protein sequence ID" value="SHJ77252.1"/>
    <property type="molecule type" value="Genomic_DNA"/>
</dbReference>
<dbReference type="Proteomes" id="UP000184512">
    <property type="component" value="Unassembled WGS sequence"/>
</dbReference>
<feature type="non-terminal residue" evidence="2">
    <location>
        <position position="982"/>
    </location>
</feature>
<keyword evidence="3" id="KW-1185">Reference proteome</keyword>
<accession>A0A1M6M1B6</accession>
<evidence type="ECO:0000313" key="2">
    <source>
        <dbReference type="EMBL" id="SHJ77252.1"/>
    </source>
</evidence>
<dbReference type="InterPro" id="IPR027417">
    <property type="entry name" value="P-loop_NTPase"/>
</dbReference>
<dbReference type="Gene3D" id="3.40.50.300">
    <property type="entry name" value="P-loop containing nucleotide triphosphate hydrolases"/>
    <property type="match status" value="1"/>
</dbReference>
<proteinExistence type="predicted"/>
<dbReference type="InterPro" id="IPR041664">
    <property type="entry name" value="AAA_16"/>
</dbReference>
<reference evidence="2 3" key="1">
    <citation type="submission" date="2016-11" db="EMBL/GenBank/DDBJ databases">
        <authorList>
            <person name="Jaros S."/>
            <person name="Januszkiewicz K."/>
            <person name="Wedrychowicz H."/>
        </authorList>
    </citation>
    <scope>NUCLEOTIDE SEQUENCE [LARGE SCALE GENOMIC DNA]</scope>
    <source>
        <strain evidence="2 3">DSM 12906</strain>
    </source>
</reference>
<protein>
    <submittedName>
        <fullName evidence="2">AAA ATPase domain-containing protein</fullName>
    </submittedName>
</protein>
<organism evidence="2 3">
    <name type="scientific">Tessaracoccus bendigoensis DSM 12906</name>
    <dbReference type="NCBI Taxonomy" id="1123357"/>
    <lineage>
        <taxon>Bacteria</taxon>
        <taxon>Bacillati</taxon>
        <taxon>Actinomycetota</taxon>
        <taxon>Actinomycetes</taxon>
        <taxon>Propionibacteriales</taxon>
        <taxon>Propionibacteriaceae</taxon>
        <taxon>Tessaracoccus</taxon>
    </lineage>
</organism>
<evidence type="ECO:0000259" key="1">
    <source>
        <dbReference type="Pfam" id="PF13191"/>
    </source>
</evidence>
<feature type="domain" description="Orc1-like AAA ATPase" evidence="1">
    <location>
        <begin position="397"/>
        <end position="516"/>
    </location>
</feature>
<name>A0A1M6M1B6_9ACTN</name>
<evidence type="ECO:0000313" key="3">
    <source>
        <dbReference type="Proteomes" id="UP000184512"/>
    </source>
</evidence>
<gene>
    <name evidence="2" type="ORF">SAMN02745244_03217</name>
</gene>
<dbReference type="SUPFAM" id="SSF52540">
    <property type="entry name" value="P-loop containing nucleoside triphosphate hydrolases"/>
    <property type="match status" value="1"/>
</dbReference>
<dbReference type="STRING" id="1123357.SAMN02745244_03217"/>
<dbReference type="OrthoDB" id="7628974at2"/>
<sequence>MGVVWMVGLVHVIGSRVRLAGTSEAELAVTDEIRLRWKSWIDGYRYAVGSGRPDGLLAIGQEMLRWLDSTGWAAHWLAHPGARELEIVGDSPETADQQRVLALPWELLATGQGFLAADGVQPFVVWRRIGRQCAPVPAEHCDLSVLFMAASPDAAGSGLRISDLDYEAEEAAILAASRPTALNMAVEESGCVEFLRDRLSGEELFEVLHLSCHGTVLKPDEAAPLSRFGAQPGPALVLESAVGAVEFVSPADLAGAWADRVPGLVFLSACRTAEADGSAVESFARALVRAVPAVLGWDGSVYDHDAIAFSSSLYDGLSRFEPPAFAAAVARRELLRKHLADPASGAHWHLARVWVGAGGGGPLCVRTGERRRFARNAGVQAFLDVKNQRVPVASPEEFVGRRRELQQVLRAFRADSAPGVVIHGMGNLGKSSLAARIASRLPDLRTVVIVDDYDPLAVFDRIVAAVPADSRRDVSEKWRQRIAGDDELLADAVEDILDNALRSHPILLVVDDLEQALEIPSPGQQLVPVRQDHGWRSAIVSLIRAFGERGRSRLLFTTRYDFEALDSRGRDLASRLVRVALTPFNARQQDKQLHAALLARRPADATMRAVAALTCDEVTARAMAAARGNPGLQNLLTTRILTGEIDAAVAAIESIEAYVHCEDTAGVTDQVSSNSTVDFFRRMAFERYRQALTDDEAEALRTLLLIGSGAWPAEVDAAALERLPLGEIPVPLSVAQALAARAGVSDPGRAVQRLVSLGLVDSYSDRIGLGGEGVAVNPLARPLVEQLGAQDTVLLAEAAMTHLASAWCHPSSTRWPVDARSLEATRLALLAGDAARSQSAALATVNYLFDNLGTAVAACAALAVSVAALDLALRTGVAPDLILLRRASEIATRIGDAEARRHLNEISQEPGPGEDLGARAGLDATRADDLATRGKVDSAMALLRGASTTFEQIGDTRSRAVTMGKIADILTQQGQVVEALRI</sequence>
<dbReference type="Pfam" id="PF13191">
    <property type="entry name" value="AAA_16"/>
    <property type="match status" value="1"/>
</dbReference>
<dbReference type="AlphaFoldDB" id="A0A1M6M1B6"/>